<dbReference type="Pfam" id="PF01381">
    <property type="entry name" value="HTH_3"/>
    <property type="match status" value="1"/>
</dbReference>
<dbReference type="EMBL" id="SDCU01000015">
    <property type="protein sequence ID" value="TCY04408.1"/>
    <property type="molecule type" value="Genomic_DNA"/>
</dbReference>
<dbReference type="InterPro" id="IPR001387">
    <property type="entry name" value="Cro/C1-type_HTH"/>
</dbReference>
<dbReference type="SUPFAM" id="SSF47413">
    <property type="entry name" value="lambda repressor-like DNA-binding domains"/>
    <property type="match status" value="1"/>
</dbReference>
<dbReference type="CDD" id="cd00093">
    <property type="entry name" value="HTH_XRE"/>
    <property type="match status" value="1"/>
</dbReference>
<organism evidence="3">
    <name type="scientific">Klebsiella pneumoniae</name>
    <dbReference type="NCBI Taxonomy" id="573"/>
    <lineage>
        <taxon>Bacteria</taxon>
        <taxon>Pseudomonadati</taxon>
        <taxon>Pseudomonadota</taxon>
        <taxon>Gammaproteobacteria</taxon>
        <taxon>Enterobacterales</taxon>
        <taxon>Enterobacteriaceae</taxon>
        <taxon>Klebsiella/Raoultella group</taxon>
        <taxon>Klebsiella</taxon>
        <taxon>Klebsiella pneumoniae complex</taxon>
    </lineage>
</organism>
<dbReference type="InterPro" id="IPR010982">
    <property type="entry name" value="Lambda_DNA-bd_dom_sf"/>
</dbReference>
<reference evidence="3" key="1">
    <citation type="submission" date="2019-01" db="EMBL/GenBank/DDBJ databases">
        <authorList>
            <person name="Lista F."/>
            <person name="Anselmo A."/>
        </authorList>
    </citation>
    <scope>NUCLEOTIDE SEQUENCE</scope>
    <source>
        <strain evidence="3">2S</strain>
    </source>
</reference>
<protein>
    <submittedName>
        <fullName evidence="3">Helix-turn-helix domain-containing protein</fullName>
    </submittedName>
</protein>
<feature type="domain" description="HTH cro/C1-type" evidence="2">
    <location>
        <begin position="13"/>
        <end position="67"/>
    </location>
</feature>
<proteinExistence type="predicted"/>
<evidence type="ECO:0000259" key="2">
    <source>
        <dbReference type="PROSITE" id="PS50943"/>
    </source>
</evidence>
<comment type="caution">
    <text evidence="3">The sequence shown here is derived from an EMBL/GenBank/DDBJ whole genome shotgun (WGS) entry which is preliminary data.</text>
</comment>
<sequence length="137" mass="15776">MNEITYPVFAKRIQQVMTENGWNKSDLAKRVMLSHTAVQNWAKGKSVASGERLKRLAAATGKPEHWFFLPSDETDDEPDQTLSSNRDLDEKELMILSLFNQLPESEKLRLILHTKGVLHDIELLKNDVYDLINNQKK</sequence>
<dbReference type="SMART" id="SM00530">
    <property type="entry name" value="HTH_XRE"/>
    <property type="match status" value="1"/>
</dbReference>
<dbReference type="GO" id="GO:0003677">
    <property type="term" value="F:DNA binding"/>
    <property type="evidence" value="ECO:0007669"/>
    <property type="project" value="InterPro"/>
</dbReference>
<gene>
    <name evidence="3" type="ORF">ETF11_14355</name>
</gene>
<accession>A0A483NWC0</accession>
<dbReference type="PROSITE" id="PS50943">
    <property type="entry name" value="HTH_CROC1"/>
    <property type="match status" value="1"/>
</dbReference>
<feature type="region of interest" description="Disordered" evidence="1">
    <location>
        <begin position="67"/>
        <end position="86"/>
    </location>
</feature>
<dbReference type="AlphaFoldDB" id="A0A483NWC0"/>
<dbReference type="Gene3D" id="1.10.260.40">
    <property type="entry name" value="lambda repressor-like DNA-binding domains"/>
    <property type="match status" value="1"/>
</dbReference>
<evidence type="ECO:0000313" key="3">
    <source>
        <dbReference type="EMBL" id="TCY04408.1"/>
    </source>
</evidence>
<evidence type="ECO:0000256" key="1">
    <source>
        <dbReference type="SAM" id="MobiDB-lite"/>
    </source>
</evidence>
<dbReference type="RefSeq" id="WP_032433985.1">
    <property type="nucleotide sequence ID" value="NZ_CABWSI010000001.1"/>
</dbReference>
<name>A0A483NWC0_KLEPN</name>